<dbReference type="Gene3D" id="2.40.40.10">
    <property type="entry name" value="RlpA-like domain"/>
    <property type="match status" value="1"/>
</dbReference>
<dbReference type="RefSeq" id="WP_206944051.1">
    <property type="nucleotide sequence ID" value="NZ_JAFLNF010000009.1"/>
</dbReference>
<evidence type="ECO:0000313" key="8">
    <source>
        <dbReference type="Proteomes" id="UP000664779"/>
    </source>
</evidence>
<dbReference type="GO" id="GO:0004553">
    <property type="term" value="F:hydrolase activity, hydrolyzing O-glycosyl compounds"/>
    <property type="evidence" value="ECO:0007669"/>
    <property type="project" value="InterPro"/>
</dbReference>
<evidence type="ECO:0000256" key="2">
    <source>
        <dbReference type="ARBA" id="ARBA00012587"/>
    </source>
</evidence>
<sequence length="362" mass="38927">MTSFADLPDWAREDHVAALSAFLRICRQPEILTRPGPHRMASAQANALCHDALSAAEAREPQSARRFFETRFTPVTVSSTAFLTGYFEPEFAASRQKTQRYSSALLRLPAGFTKVSAANRPSSWSHALPYGRRSGGKLLPLPDRGAVMDGAFDGEGLELAYLDPVDAFFVHVQGSARLRLENGEVMRVGFAGKTGHDYTSIARQLVLAGEGTPEDFTMSGLRQWLADHPKRIDGLLRQNRSYIFFREIEALSPDQGPIGALGLPLVPGRSLAVDPAHISYGLPLYLVGEIPGEKGRPTRISRIVIADDTGSAIKGAARGDLFVGSGDAAGQQAGDLHHPVSMTVLLPNGLASSAPEMGARGQ</sequence>
<dbReference type="Pfam" id="PF03562">
    <property type="entry name" value="MltA"/>
    <property type="match status" value="1"/>
</dbReference>
<dbReference type="InterPro" id="IPR036908">
    <property type="entry name" value="RlpA-like_sf"/>
</dbReference>
<dbReference type="Pfam" id="PF06725">
    <property type="entry name" value="3D"/>
    <property type="match status" value="1"/>
</dbReference>
<accession>A0A939EU98</accession>
<dbReference type="SUPFAM" id="SSF50685">
    <property type="entry name" value="Barwin-like endoglucanases"/>
    <property type="match status" value="1"/>
</dbReference>
<keyword evidence="8" id="KW-1185">Reference proteome</keyword>
<gene>
    <name evidence="7" type="ORF">J0X15_18490</name>
</gene>
<dbReference type="CDD" id="cd14668">
    <property type="entry name" value="mlta_B"/>
    <property type="match status" value="1"/>
</dbReference>
<comment type="catalytic activity">
    <reaction evidence="1">
        <text>Exolytic cleavage of the (1-&gt;4)-beta-glycosidic linkage between N-acetylmuramic acid (MurNAc) and N-acetylglucosamine (GlcNAc) residues in peptidoglycan, from either the reducing or the non-reducing ends of the peptidoglycan chains, with concomitant formation of a 1,6-anhydrobond in the MurNAc residue.</text>
        <dbReference type="EC" id="4.2.2.n1"/>
    </reaction>
</comment>
<dbReference type="GO" id="GO:0008933">
    <property type="term" value="F:peptidoglycan lytic transglycosylase activity"/>
    <property type="evidence" value="ECO:0007669"/>
    <property type="project" value="TreeGrafter"/>
</dbReference>
<evidence type="ECO:0000256" key="1">
    <source>
        <dbReference type="ARBA" id="ARBA00001420"/>
    </source>
</evidence>
<proteinExistence type="predicted"/>
<evidence type="ECO:0000256" key="4">
    <source>
        <dbReference type="ARBA" id="ARBA00023316"/>
    </source>
</evidence>
<evidence type="ECO:0000313" key="7">
    <source>
        <dbReference type="EMBL" id="MBO0347224.1"/>
    </source>
</evidence>
<name>A0A939EU98_9HYPH</name>
<dbReference type="SMART" id="SM00925">
    <property type="entry name" value="MltA"/>
    <property type="match status" value="1"/>
</dbReference>
<dbReference type="InterPro" id="IPR026044">
    <property type="entry name" value="MltA"/>
</dbReference>
<dbReference type="InterPro" id="IPR005300">
    <property type="entry name" value="MltA_B"/>
</dbReference>
<dbReference type="Gene3D" id="2.40.240.50">
    <property type="entry name" value="Barwin-like endoglucanases"/>
    <property type="match status" value="1"/>
</dbReference>
<feature type="domain" description="Lytic transglycosylase MltA" evidence="6">
    <location>
        <begin position="90"/>
        <end position="246"/>
    </location>
</feature>
<evidence type="ECO:0000259" key="6">
    <source>
        <dbReference type="SMART" id="SM00925"/>
    </source>
</evidence>
<dbReference type="EMBL" id="JAFLNF010000009">
    <property type="protein sequence ID" value="MBO0347224.1"/>
    <property type="molecule type" value="Genomic_DNA"/>
</dbReference>
<organism evidence="7 8">
    <name type="scientific">Roseibium limicola</name>
    <dbReference type="NCBI Taxonomy" id="2816037"/>
    <lineage>
        <taxon>Bacteria</taxon>
        <taxon>Pseudomonadati</taxon>
        <taxon>Pseudomonadota</taxon>
        <taxon>Alphaproteobacteria</taxon>
        <taxon>Hyphomicrobiales</taxon>
        <taxon>Stappiaceae</taxon>
        <taxon>Roseibium</taxon>
    </lineage>
</organism>
<dbReference type="GO" id="GO:0071555">
    <property type="term" value="P:cell wall organization"/>
    <property type="evidence" value="ECO:0007669"/>
    <property type="project" value="UniProtKB-KW"/>
</dbReference>
<protein>
    <recommendedName>
        <fullName evidence="2">peptidoglycan lytic exotransglycosylase</fullName>
        <ecNumber evidence="2">4.2.2.n1</ecNumber>
    </recommendedName>
    <alternativeName>
        <fullName evidence="5">Murein hydrolase A</fullName>
    </alternativeName>
</protein>
<dbReference type="PIRSF" id="PIRSF019422">
    <property type="entry name" value="MltA"/>
    <property type="match status" value="1"/>
</dbReference>
<evidence type="ECO:0000256" key="5">
    <source>
        <dbReference type="ARBA" id="ARBA00030918"/>
    </source>
</evidence>
<keyword evidence="3" id="KW-0456">Lyase</keyword>
<comment type="caution">
    <text evidence="7">The sequence shown here is derived from an EMBL/GenBank/DDBJ whole genome shotgun (WGS) entry which is preliminary data.</text>
</comment>
<dbReference type="AlphaFoldDB" id="A0A939EU98"/>
<dbReference type="PANTHER" id="PTHR30124:SF0">
    <property type="entry name" value="MEMBRANE-BOUND LYTIC MUREIN TRANSGLYCOSYLASE A"/>
    <property type="match status" value="1"/>
</dbReference>
<keyword evidence="4" id="KW-0961">Cell wall biogenesis/degradation</keyword>
<dbReference type="Proteomes" id="UP000664779">
    <property type="component" value="Unassembled WGS sequence"/>
</dbReference>
<dbReference type="CDD" id="cd14485">
    <property type="entry name" value="mltA_like_LT_A"/>
    <property type="match status" value="1"/>
</dbReference>
<dbReference type="GO" id="GO:0019867">
    <property type="term" value="C:outer membrane"/>
    <property type="evidence" value="ECO:0007669"/>
    <property type="project" value="InterPro"/>
</dbReference>
<dbReference type="InterPro" id="IPR010611">
    <property type="entry name" value="3D_dom"/>
</dbReference>
<dbReference type="PANTHER" id="PTHR30124">
    <property type="entry name" value="MEMBRANE-BOUND LYTIC MUREIN TRANSGLYCOSYLASE A"/>
    <property type="match status" value="1"/>
</dbReference>
<evidence type="ECO:0000256" key="3">
    <source>
        <dbReference type="ARBA" id="ARBA00023239"/>
    </source>
</evidence>
<dbReference type="GO" id="GO:0009253">
    <property type="term" value="P:peptidoglycan catabolic process"/>
    <property type="evidence" value="ECO:0007669"/>
    <property type="project" value="TreeGrafter"/>
</dbReference>
<reference evidence="7" key="1">
    <citation type="submission" date="2021-03" db="EMBL/GenBank/DDBJ databases">
        <title>Roseibium sp. CAU 1637 isolated from Incheon.</title>
        <authorList>
            <person name="Kim W."/>
        </authorList>
    </citation>
    <scope>NUCLEOTIDE SEQUENCE</scope>
    <source>
        <strain evidence="7">CAU 1637</strain>
    </source>
</reference>
<dbReference type="EC" id="4.2.2.n1" evidence="2"/>
<dbReference type="GO" id="GO:0009254">
    <property type="term" value="P:peptidoglycan turnover"/>
    <property type="evidence" value="ECO:0007669"/>
    <property type="project" value="InterPro"/>
</dbReference>